<sequence>MPPICYLSRTEHFSAAHRLHSPYLSDEENRLLFGKCNNANGHGHNYVLETVVGGSIDKKTGMVANMEDLKRWISTAVLDVLDHRNLDVDIAYFKNRPSTVENLAVFIWIRLTQTVPAGLLQKIIVSETPKNKVIFAGEGLTKTELEECLL</sequence>
<proteinExistence type="inferred from homology"/>
<evidence type="ECO:0000256" key="6">
    <source>
        <dbReference type="ARBA" id="ARBA00022833"/>
    </source>
</evidence>
<dbReference type="InterPro" id="IPR038418">
    <property type="entry name" value="6-PTP_synth/QueD_sf"/>
</dbReference>
<dbReference type="GO" id="GO:0003874">
    <property type="term" value="F:6-pyruvoyltetrahydropterin synthase activity"/>
    <property type="evidence" value="ECO:0007669"/>
    <property type="project" value="UniProtKB-EC"/>
</dbReference>
<dbReference type="PANTHER" id="PTHR12589:SF7">
    <property type="entry name" value="6-PYRUVOYL TETRAHYDROBIOPTERIN SYNTHASE"/>
    <property type="match status" value="1"/>
</dbReference>
<comment type="cofactor">
    <cofactor evidence="1">
        <name>Zn(2+)</name>
        <dbReference type="ChEBI" id="CHEBI:29105"/>
    </cofactor>
</comment>
<evidence type="ECO:0000256" key="2">
    <source>
        <dbReference type="ARBA" id="ARBA00005126"/>
    </source>
</evidence>
<comment type="pathway">
    <text evidence="2">Cofactor biosynthesis; tetrahydrobiopterin biosynthesis; tetrahydrobiopterin from 7,8-dihydroneopterin triphosphate: step 1/3.</text>
</comment>
<gene>
    <name evidence="9" type="ORF">LPJ64_000924</name>
</gene>
<dbReference type="SUPFAM" id="SSF55620">
    <property type="entry name" value="Tetrahydrobiopterin biosynthesis enzymes-like"/>
    <property type="match status" value="1"/>
</dbReference>
<dbReference type="EMBL" id="JANBOH010000021">
    <property type="protein sequence ID" value="KAJ1647746.1"/>
    <property type="molecule type" value="Genomic_DNA"/>
</dbReference>
<evidence type="ECO:0000256" key="7">
    <source>
        <dbReference type="ARBA" id="ARBA00023007"/>
    </source>
</evidence>
<evidence type="ECO:0000256" key="8">
    <source>
        <dbReference type="ARBA" id="ARBA00023239"/>
    </source>
</evidence>
<keyword evidence="7" id="KW-0783">Tetrahydrobiopterin biosynthesis</keyword>
<accession>A0A9W8CL43</accession>
<dbReference type="FunFam" id="3.30.479.10:FF:000003">
    <property type="entry name" value="6-pyruvoyl tetrahydrobiopterin synthase"/>
    <property type="match status" value="1"/>
</dbReference>
<evidence type="ECO:0000256" key="1">
    <source>
        <dbReference type="ARBA" id="ARBA00001947"/>
    </source>
</evidence>
<comment type="caution">
    <text evidence="9">The sequence shown here is derived from an EMBL/GenBank/DDBJ whole genome shotgun (WGS) entry which is preliminary data.</text>
</comment>
<comment type="similarity">
    <text evidence="3">Belongs to the PTPS family.</text>
</comment>
<keyword evidence="6" id="KW-0862">Zinc</keyword>
<protein>
    <recommendedName>
        <fullName evidence="4">6-pyruvoyltetrahydropterin synthase</fullName>
        <ecNumber evidence="4">4.2.3.12</ecNumber>
    </recommendedName>
</protein>
<keyword evidence="5" id="KW-0479">Metal-binding</keyword>
<dbReference type="PROSITE" id="PS00987">
    <property type="entry name" value="PTPS_1"/>
    <property type="match status" value="1"/>
</dbReference>
<dbReference type="GO" id="GO:0046872">
    <property type="term" value="F:metal ion binding"/>
    <property type="evidence" value="ECO:0007669"/>
    <property type="project" value="UniProtKB-KW"/>
</dbReference>
<organism evidence="9 10">
    <name type="scientific">Coemansia asiatica</name>
    <dbReference type="NCBI Taxonomy" id="1052880"/>
    <lineage>
        <taxon>Eukaryota</taxon>
        <taxon>Fungi</taxon>
        <taxon>Fungi incertae sedis</taxon>
        <taxon>Zoopagomycota</taxon>
        <taxon>Kickxellomycotina</taxon>
        <taxon>Kickxellomycetes</taxon>
        <taxon>Kickxellales</taxon>
        <taxon>Kickxellaceae</taxon>
        <taxon>Coemansia</taxon>
    </lineage>
</organism>
<keyword evidence="10" id="KW-1185">Reference proteome</keyword>
<reference evidence="9" key="1">
    <citation type="submission" date="2022-07" db="EMBL/GenBank/DDBJ databases">
        <title>Phylogenomic reconstructions and comparative analyses of Kickxellomycotina fungi.</title>
        <authorList>
            <person name="Reynolds N.K."/>
            <person name="Stajich J.E."/>
            <person name="Barry K."/>
            <person name="Grigoriev I.V."/>
            <person name="Crous P."/>
            <person name="Smith M.E."/>
        </authorList>
    </citation>
    <scope>NUCLEOTIDE SEQUENCE</scope>
    <source>
        <strain evidence="9">NBRC 105413</strain>
    </source>
</reference>
<evidence type="ECO:0000313" key="10">
    <source>
        <dbReference type="Proteomes" id="UP001145021"/>
    </source>
</evidence>
<dbReference type="Pfam" id="PF01242">
    <property type="entry name" value="PTPS"/>
    <property type="match status" value="1"/>
</dbReference>
<keyword evidence="8" id="KW-0456">Lyase</keyword>
<dbReference type="Proteomes" id="UP001145021">
    <property type="component" value="Unassembled WGS sequence"/>
</dbReference>
<evidence type="ECO:0000256" key="4">
    <source>
        <dbReference type="ARBA" id="ARBA00013100"/>
    </source>
</evidence>
<name>A0A9W8CL43_9FUNG</name>
<dbReference type="GO" id="GO:0005739">
    <property type="term" value="C:mitochondrion"/>
    <property type="evidence" value="ECO:0007669"/>
    <property type="project" value="TreeGrafter"/>
</dbReference>
<dbReference type="InterPro" id="IPR022470">
    <property type="entry name" value="PTPS_Cys_AS"/>
</dbReference>
<evidence type="ECO:0000313" key="9">
    <source>
        <dbReference type="EMBL" id="KAJ1647746.1"/>
    </source>
</evidence>
<evidence type="ECO:0000256" key="5">
    <source>
        <dbReference type="ARBA" id="ARBA00022723"/>
    </source>
</evidence>
<dbReference type="Gene3D" id="3.30.479.10">
    <property type="entry name" value="6-pyruvoyl tetrahydropterin synthase/QueD"/>
    <property type="match status" value="1"/>
</dbReference>
<dbReference type="PANTHER" id="PTHR12589">
    <property type="entry name" value="PYRUVOYL TETRAHYDROBIOPTERIN SYNTHASE"/>
    <property type="match status" value="1"/>
</dbReference>
<dbReference type="EC" id="4.2.3.12" evidence="4"/>
<dbReference type="AlphaFoldDB" id="A0A9W8CL43"/>
<evidence type="ECO:0000256" key="3">
    <source>
        <dbReference type="ARBA" id="ARBA00009164"/>
    </source>
</evidence>
<dbReference type="InterPro" id="IPR007115">
    <property type="entry name" value="6-PTP_synth/QueD"/>
</dbReference>
<dbReference type="GO" id="GO:0006729">
    <property type="term" value="P:tetrahydrobiopterin biosynthetic process"/>
    <property type="evidence" value="ECO:0007669"/>
    <property type="project" value="UniProtKB-KW"/>
</dbReference>